<keyword evidence="4" id="KW-1185">Reference proteome</keyword>
<evidence type="ECO:0000313" key="4">
    <source>
        <dbReference type="Proteomes" id="UP000295722"/>
    </source>
</evidence>
<accession>A0A4R5M2H0</accession>
<dbReference type="RefSeq" id="WP_133198367.1">
    <property type="nucleotide sequence ID" value="NZ_JBHUCW010000030.1"/>
</dbReference>
<feature type="domain" description="Transglutaminase-like" evidence="2">
    <location>
        <begin position="172"/>
        <end position="248"/>
    </location>
</feature>
<proteinExistence type="predicted"/>
<dbReference type="Proteomes" id="UP000295722">
    <property type="component" value="Unassembled WGS sequence"/>
</dbReference>
<dbReference type="InterPro" id="IPR002931">
    <property type="entry name" value="Transglutaminase-like"/>
</dbReference>
<dbReference type="Pfam" id="PF09899">
    <property type="entry name" value="DUF2126"/>
    <property type="match status" value="1"/>
</dbReference>
<feature type="region of interest" description="Disordered" evidence="1">
    <location>
        <begin position="597"/>
        <end position="636"/>
    </location>
</feature>
<sequence>MSIRVALNHVTQYRYDRLVRLAPHVVRLRPAPHCRTPILSYSLRVEPADHFVNWQQDPFANYQARLAFPEPTREFRVTIDLVAEMAVYNPFDFFLEPGAERFPFTYAPELAVELAPYLARSEPTPRFAAFVESIDRTPRVTIDFLVDLNQRLQHEIDYLIRMEPGVQTPEETLEKGSGSCRDTGWLLVQTLRQLGLAARFVSGYLLQLTPDVKAIDGPRGAEADFTDLHAWCEVYLPGAGWIGLDPTSGLLAGEGHIPVACTPEPNSAAPISGALDECEVEFSHSMSISRVLETPRVTKPYTEAQWAGMHAMGAQVDAALAGQDVRLTMGGEPTFVAAGDRDAPEWNTDALGPTKRRYAIALMDKLRAHYGALGFLHIGQGKWYPGEQLPRWALSLYWRADGEPCWREPALFADERSPAHHTAEDARRFIEHLVAKLAVDPQHVRPAYEDTWYYLWRERRLPVNVDPLDSRLDDELERMRLRRLFDTGLDSVTGYVLPLACERADAPDAPDAARDAPSQPALQGPRWVSSPWFFRDDRLYLIPGDSPMGYRLPLDSLPWVAAGDYPWQHTRDPFAAPVPLRSAAELRMQYENGFDAAAQSQHGERASLAAGAEGAGSGRNGRNGNSTDVNRYPERGESADWIHRTALCVEARDPARAAGPKAEAASFGRAQGQLHVFMPPLAELDDYLGLLAAVEATAAELALPVVIEGYPPPRDPRLKMLQVTPDPGVIEVNIHPSSNWDELVERTEFLYQAAHETALSTEKFMLDGRHTGTGGGNHLVLGGATPADSPFLRRPDLLASLLAYWHNHPSLSYLFSGLFIGPTSQAPRVDEARNDQVYELEIAFAEIQRKVDLLHGYAEAAGGGERVPPWLIDRALRNILIDVTGNTHRAEFCIDKLYSPDGPTGRLGLLELRGFEMPPHARMSLAQQLLLRALVARFWQTPYTQRLTRWGTELHDRFMLSTFVQMDFDDVLAETAAAGFALDPAWFAPHFEFRFPLVGELQTSGIALTVRHALEPWHVMGEEGGAGGTVRFVDSSVERLEVRVLGLNESRHVVSVNGRALPLQPTGRVSESVAGVRFRAWQQASALHPTIGVHAPLTIDIVDTWSARAIGGCQYHVAHPGGRQYQTFPVNAYEAESRRRARFFTTGHTPGPVEVAPPERSLEFPFTLDLRRG</sequence>
<dbReference type="AlphaFoldDB" id="A0A4R5M2H0"/>
<evidence type="ECO:0000313" key="3">
    <source>
        <dbReference type="EMBL" id="TDG19703.1"/>
    </source>
</evidence>
<dbReference type="PANTHER" id="PTHR33490">
    <property type="entry name" value="BLR5614 PROTEIN-RELATED"/>
    <property type="match status" value="1"/>
</dbReference>
<dbReference type="Pfam" id="PF01841">
    <property type="entry name" value="Transglut_core"/>
    <property type="match status" value="1"/>
</dbReference>
<dbReference type="OrthoDB" id="9804872at2"/>
<dbReference type="Gene3D" id="3.10.620.30">
    <property type="match status" value="1"/>
</dbReference>
<dbReference type="SMART" id="SM00460">
    <property type="entry name" value="TGc"/>
    <property type="match status" value="1"/>
</dbReference>
<dbReference type="Pfam" id="PF08379">
    <property type="entry name" value="Bact_transglu_N"/>
    <property type="match status" value="1"/>
</dbReference>
<dbReference type="EMBL" id="SMRP01000020">
    <property type="protein sequence ID" value="TDG19703.1"/>
    <property type="molecule type" value="Genomic_DNA"/>
</dbReference>
<evidence type="ECO:0000259" key="2">
    <source>
        <dbReference type="SMART" id="SM00460"/>
    </source>
</evidence>
<gene>
    <name evidence="3" type="ORF">EYW47_29500</name>
</gene>
<comment type="caution">
    <text evidence="3">The sequence shown here is derived from an EMBL/GenBank/DDBJ whole genome shotgun (WGS) entry which is preliminary data.</text>
</comment>
<dbReference type="InterPro" id="IPR038765">
    <property type="entry name" value="Papain-like_cys_pep_sf"/>
</dbReference>
<protein>
    <submittedName>
        <fullName evidence="3">Transglutaminase family protein</fullName>
    </submittedName>
</protein>
<reference evidence="3 4" key="1">
    <citation type="submission" date="2019-03" db="EMBL/GenBank/DDBJ databases">
        <title>Paraburkholderia sp. 4M-K11, isolated from subtropical forest soil.</title>
        <authorList>
            <person name="Gao Z.-H."/>
            <person name="Qiu L.-H."/>
        </authorList>
    </citation>
    <scope>NUCLEOTIDE SEQUENCE [LARGE SCALE GENOMIC DNA]</scope>
    <source>
        <strain evidence="3 4">4M-K11</strain>
    </source>
</reference>
<dbReference type="SUPFAM" id="SSF54001">
    <property type="entry name" value="Cysteine proteinases"/>
    <property type="match status" value="1"/>
</dbReference>
<dbReference type="PANTHER" id="PTHR33490:SF1">
    <property type="entry name" value="SLL1233 PROTEIN"/>
    <property type="match status" value="1"/>
</dbReference>
<organism evidence="3 4">
    <name type="scientific">Paraburkholderia silviterrae</name>
    <dbReference type="NCBI Taxonomy" id="2528715"/>
    <lineage>
        <taxon>Bacteria</taxon>
        <taxon>Pseudomonadati</taxon>
        <taxon>Pseudomonadota</taxon>
        <taxon>Betaproteobacteria</taxon>
        <taxon>Burkholderiales</taxon>
        <taxon>Burkholderiaceae</taxon>
        <taxon>Paraburkholderia</taxon>
    </lineage>
</organism>
<dbReference type="InterPro" id="IPR013589">
    <property type="entry name" value="Bac_transglu_N"/>
</dbReference>
<name>A0A4R5M2H0_9BURK</name>
<dbReference type="InterPro" id="IPR018667">
    <property type="entry name" value="DUF2126"/>
</dbReference>
<evidence type="ECO:0000256" key="1">
    <source>
        <dbReference type="SAM" id="MobiDB-lite"/>
    </source>
</evidence>